<dbReference type="GO" id="GO:0020037">
    <property type="term" value="F:heme binding"/>
    <property type="evidence" value="ECO:0007669"/>
    <property type="project" value="InterPro"/>
</dbReference>
<evidence type="ECO:0000256" key="16">
    <source>
        <dbReference type="ARBA" id="ARBA00023136"/>
    </source>
</evidence>
<evidence type="ECO:0000259" key="23">
    <source>
        <dbReference type="PROSITE" id="PS50255"/>
    </source>
</evidence>
<evidence type="ECO:0000256" key="10">
    <source>
        <dbReference type="ARBA" id="ARBA00022832"/>
    </source>
</evidence>
<comment type="cofactor">
    <cofactor evidence="20">
        <name>Fe cation</name>
        <dbReference type="ChEBI" id="CHEBI:24875"/>
    </cofactor>
</comment>
<feature type="binding site" evidence="19">
    <location>
        <position position="257"/>
    </location>
    <ligand>
        <name>Zn(2+)</name>
        <dbReference type="ChEBI" id="CHEBI:29105"/>
        <label>1</label>
    </ligand>
</feature>
<dbReference type="GO" id="GO:0080132">
    <property type="term" value="F:fatty acid 2-hydroxylase activity"/>
    <property type="evidence" value="ECO:0007669"/>
    <property type="project" value="InterPro"/>
</dbReference>
<dbReference type="SUPFAM" id="SSF55856">
    <property type="entry name" value="Cytochrome b5-like heme/steroid binding domain"/>
    <property type="match status" value="1"/>
</dbReference>
<dbReference type="GO" id="GO:0006633">
    <property type="term" value="P:fatty acid biosynthetic process"/>
    <property type="evidence" value="ECO:0007669"/>
    <property type="project" value="UniProtKB-KW"/>
</dbReference>
<comment type="pathway">
    <text evidence="2">Sphingolipid metabolism.</text>
</comment>
<evidence type="ECO:0000256" key="17">
    <source>
        <dbReference type="ARBA" id="ARBA00023160"/>
    </source>
</evidence>
<keyword evidence="11 19" id="KW-0862">Zinc</keyword>
<evidence type="ECO:0000256" key="19">
    <source>
        <dbReference type="PIRSR" id="PIRSR005149-1"/>
    </source>
</evidence>
<feature type="transmembrane region" description="Helical" evidence="22">
    <location>
        <begin position="184"/>
        <end position="202"/>
    </location>
</feature>
<keyword evidence="17 18" id="KW-0275">Fatty acid biosynthesis</keyword>
<comment type="pathway">
    <text evidence="3">Lipid metabolism.</text>
</comment>
<dbReference type="PRINTS" id="PR00363">
    <property type="entry name" value="CYTOCHROMEB5"/>
</dbReference>
<feature type="domain" description="Cytochrome b5 heme-binding" evidence="23">
    <location>
        <begin position="40"/>
        <end position="118"/>
    </location>
</feature>
<dbReference type="PANTHER" id="PTHR12863">
    <property type="entry name" value="FATTY ACID HYDROXYLASE"/>
    <property type="match status" value="1"/>
</dbReference>
<dbReference type="EC" id="1.-.-.-" evidence="18"/>
<feature type="binding site" evidence="19">
    <location>
        <position position="258"/>
    </location>
    <ligand>
        <name>Zn(2+)</name>
        <dbReference type="ChEBI" id="CHEBI:29105"/>
        <label>1</label>
    </ligand>
</feature>
<evidence type="ECO:0000256" key="5">
    <source>
        <dbReference type="ARBA" id="ARBA00022516"/>
    </source>
</evidence>
<feature type="binding site" description="axial binding residue" evidence="20">
    <location>
        <position position="101"/>
    </location>
    <ligand>
        <name>heme</name>
        <dbReference type="ChEBI" id="CHEBI:30413"/>
    </ligand>
    <ligandPart>
        <name>Fe</name>
        <dbReference type="ChEBI" id="CHEBI:18248"/>
    </ligandPart>
</feature>
<name>A0A0G4I673_9ALVE</name>
<dbReference type="AlphaFoldDB" id="A0A0G4I673"/>
<feature type="compositionally biased region" description="Low complexity" evidence="21">
    <location>
        <begin position="365"/>
        <end position="375"/>
    </location>
</feature>
<comment type="function">
    <text evidence="18">Catalyzes stereospecific hydroxylation of free fatty acids at the C-2 position to produce (R)-2-hydroxy fatty acids, which are building blocks of sphingolipids and glycosphingolipids common in neural tissue and epidermis. Plays an essential role in the synthesis of galactosphingolipids of the myelin sheath. Responsible for the synthesis of sphingolipids and glycosphingolipids involved in the formation of epidermal lamellar bodies critical for skin permeability barrier. Participates in the synthesis of glycosphingolipids and a fraction of type II wax diesters in sebaceous gland, specifically regulating hair follicle homeostasis. Involved in the synthesis of sphingolipids of plasma membrane rafts, controlling lipid raft mobility and trafficking of raft-associated proteins.</text>
</comment>
<comment type="subcellular location">
    <subcellularLocation>
        <location evidence="1">Endoplasmic reticulum membrane</location>
        <topology evidence="1">Multi-pass membrane protein</topology>
    </subcellularLocation>
</comment>
<evidence type="ECO:0000256" key="22">
    <source>
        <dbReference type="SAM" id="Phobius"/>
    </source>
</evidence>
<dbReference type="VEuPathDB" id="CryptoDB:Cvel_1883"/>
<feature type="binding site" evidence="19">
    <location>
        <position position="332"/>
    </location>
    <ligand>
        <name>Zn(2+)</name>
        <dbReference type="ChEBI" id="CHEBI:29105"/>
        <label>1</label>
    </ligand>
</feature>
<evidence type="ECO:0000313" key="24">
    <source>
        <dbReference type="EMBL" id="CEM52531.1"/>
    </source>
</evidence>
<feature type="binding site" evidence="19">
    <location>
        <position position="335"/>
    </location>
    <ligand>
        <name>Zn(2+)</name>
        <dbReference type="ChEBI" id="CHEBI:29105"/>
        <label>1</label>
    </ligand>
</feature>
<feature type="transmembrane region" description="Helical" evidence="22">
    <location>
        <begin position="209"/>
        <end position="225"/>
    </location>
</feature>
<comment type="similarity">
    <text evidence="4 18">Belongs to the sterol desaturase family. SCS7 subfamily.</text>
</comment>
<feature type="binding site" evidence="19">
    <location>
        <position position="230"/>
    </location>
    <ligand>
        <name>Zn(2+)</name>
        <dbReference type="ChEBI" id="CHEBI:29105"/>
        <label>1</label>
    </ligand>
</feature>
<comment type="cofactor">
    <cofactor evidence="18 19">
        <name>Zn(2+)</name>
        <dbReference type="ChEBI" id="CHEBI:29105"/>
    </cofactor>
    <text evidence="18 19">Binds 2 Zn(2+) ions per subunit that likely form a catalytic dimetal center.</text>
</comment>
<feature type="binding site" evidence="19">
    <location>
        <position position="316"/>
    </location>
    <ligand>
        <name>Zn(2+)</name>
        <dbReference type="ChEBI" id="CHEBI:29105"/>
        <label>1</label>
    </ligand>
</feature>
<keyword evidence="6 20" id="KW-0349">Heme</keyword>
<accession>A0A0G4I673</accession>
<organism evidence="24">
    <name type="scientific">Chromera velia CCMP2878</name>
    <dbReference type="NCBI Taxonomy" id="1169474"/>
    <lineage>
        <taxon>Eukaryota</taxon>
        <taxon>Sar</taxon>
        <taxon>Alveolata</taxon>
        <taxon>Colpodellida</taxon>
        <taxon>Chromeraceae</taxon>
        <taxon>Chromera</taxon>
    </lineage>
</organism>
<evidence type="ECO:0000256" key="9">
    <source>
        <dbReference type="ARBA" id="ARBA00022824"/>
    </source>
</evidence>
<evidence type="ECO:0000256" key="13">
    <source>
        <dbReference type="ARBA" id="ARBA00023002"/>
    </source>
</evidence>
<keyword evidence="13 18" id="KW-0560">Oxidoreductase</keyword>
<evidence type="ECO:0000256" key="21">
    <source>
        <dbReference type="SAM" id="MobiDB-lite"/>
    </source>
</evidence>
<dbReference type="FunFam" id="3.10.120.10:FF:000002">
    <property type="entry name" value="Cytochrome b5 type B"/>
    <property type="match status" value="1"/>
</dbReference>
<evidence type="ECO:0000256" key="8">
    <source>
        <dbReference type="ARBA" id="ARBA00022723"/>
    </source>
</evidence>
<feature type="compositionally biased region" description="Low complexity" evidence="21">
    <location>
        <begin position="1"/>
        <end position="28"/>
    </location>
</feature>
<keyword evidence="12 22" id="KW-1133">Transmembrane helix</keyword>
<feature type="binding site" description="axial binding residue" evidence="20">
    <location>
        <position position="75"/>
    </location>
    <ligand>
        <name>heme</name>
        <dbReference type="ChEBI" id="CHEBI:30413"/>
    </ligand>
    <ligandPart>
        <name>Fe</name>
        <dbReference type="ChEBI" id="CHEBI:18248"/>
    </ligandPart>
</feature>
<feature type="region of interest" description="Disordered" evidence="21">
    <location>
        <begin position="1"/>
        <end position="37"/>
    </location>
</feature>
<keyword evidence="8 18" id="KW-0479">Metal-binding</keyword>
<evidence type="ECO:0000256" key="3">
    <source>
        <dbReference type="ARBA" id="ARBA00005189"/>
    </source>
</evidence>
<feature type="binding site" evidence="19">
    <location>
        <position position="336"/>
    </location>
    <ligand>
        <name>Zn(2+)</name>
        <dbReference type="ChEBI" id="CHEBI:29105"/>
        <label>1</label>
    </ligand>
</feature>
<evidence type="ECO:0000256" key="15">
    <source>
        <dbReference type="ARBA" id="ARBA00023098"/>
    </source>
</evidence>
<dbReference type="InterPro" id="IPR006694">
    <property type="entry name" value="Fatty_acid_hydroxylase"/>
</dbReference>
<keyword evidence="14 18" id="KW-0408">Iron</keyword>
<protein>
    <recommendedName>
        <fullName evidence="18">Fatty acid 2-hydroxylase</fullName>
        <ecNumber evidence="18">1.-.-.-</ecNumber>
    </recommendedName>
</protein>
<dbReference type="InterPro" id="IPR014430">
    <property type="entry name" value="Scs7"/>
</dbReference>
<keyword evidence="15 18" id="KW-0443">Lipid metabolism</keyword>
<dbReference type="PIRSF" id="PIRSF005149">
    <property type="entry name" value="IPC-B_HD"/>
    <property type="match status" value="1"/>
</dbReference>
<dbReference type="GO" id="GO:0005789">
    <property type="term" value="C:endoplasmic reticulum membrane"/>
    <property type="evidence" value="ECO:0007669"/>
    <property type="project" value="UniProtKB-SubCell"/>
</dbReference>
<evidence type="ECO:0000256" key="12">
    <source>
        <dbReference type="ARBA" id="ARBA00022989"/>
    </source>
</evidence>
<sequence>MASVVDAAASAPLSVSASSSQSTTTAASMKKENEKTGGQLKVLSWEEVAQHTTPESAWVVWKGKVYDVTDFLPDHPGGDEIVLQFCGKDVTEVMKSDEHVHSQGAYDLMEDYLIGALSQSDKSLEGEKASKEMFLDFSKPLIPQVWAGNYSKETYLEQVHIPRHVKGQALLLGGFLENFTMTPWYVIPILYIPAVIYTFLLASRAFGPFYSLLLYIGGLCLWTLIEYTLHRFVFHIDTLLPDNRIAITLHFLLHGIHHFLPMDKMRLVMPPAKFITLATCVISMMRQVLPDPVVAGLISGAFSGYIAYDLTHYYIHHGRPHTAVMRAIKKNHLDHHYKDPNLDFGVTSAFWDHVFGTRSKMTAGVPPSSVGSPPIGVGGGGGEVKKHAA</sequence>
<evidence type="ECO:0000256" key="14">
    <source>
        <dbReference type="ARBA" id="ARBA00023004"/>
    </source>
</evidence>
<evidence type="ECO:0000256" key="18">
    <source>
        <dbReference type="PIRNR" id="PIRNR005149"/>
    </source>
</evidence>
<keyword evidence="16 18" id="KW-0472">Membrane</keyword>
<evidence type="ECO:0000256" key="4">
    <source>
        <dbReference type="ARBA" id="ARBA00005747"/>
    </source>
</evidence>
<evidence type="ECO:0000256" key="7">
    <source>
        <dbReference type="ARBA" id="ARBA00022692"/>
    </source>
</evidence>
<dbReference type="EMBL" id="CDMZ01005280">
    <property type="protein sequence ID" value="CEM52531.1"/>
    <property type="molecule type" value="Genomic_DNA"/>
</dbReference>
<evidence type="ECO:0000256" key="11">
    <source>
        <dbReference type="ARBA" id="ARBA00022833"/>
    </source>
</evidence>
<dbReference type="InterPro" id="IPR001199">
    <property type="entry name" value="Cyt_B5-like_heme/steroid-bd"/>
</dbReference>
<dbReference type="PROSITE" id="PS00191">
    <property type="entry name" value="CYTOCHROME_B5_1"/>
    <property type="match status" value="1"/>
</dbReference>
<evidence type="ECO:0000256" key="6">
    <source>
        <dbReference type="ARBA" id="ARBA00022617"/>
    </source>
</evidence>
<keyword evidence="10 18" id="KW-0276">Fatty acid metabolism</keyword>
<feature type="binding site" evidence="19">
    <location>
        <position position="254"/>
    </location>
    <ligand>
        <name>Zn(2+)</name>
        <dbReference type="ChEBI" id="CHEBI:29105"/>
        <label>1</label>
    </ligand>
</feature>
<evidence type="ECO:0000256" key="2">
    <source>
        <dbReference type="ARBA" id="ARBA00004991"/>
    </source>
</evidence>
<dbReference type="Pfam" id="PF04116">
    <property type="entry name" value="FA_hydroxylase"/>
    <property type="match status" value="1"/>
</dbReference>
<dbReference type="PANTHER" id="PTHR12863:SF1">
    <property type="entry name" value="FATTY ACID 2-HYDROXYLASE"/>
    <property type="match status" value="1"/>
</dbReference>
<dbReference type="Pfam" id="PF00173">
    <property type="entry name" value="Cyt-b5"/>
    <property type="match status" value="1"/>
</dbReference>
<dbReference type="GO" id="GO:0005506">
    <property type="term" value="F:iron ion binding"/>
    <property type="evidence" value="ECO:0007669"/>
    <property type="project" value="UniProtKB-UniRule"/>
</dbReference>
<dbReference type="Gene3D" id="3.10.120.10">
    <property type="entry name" value="Cytochrome b5-like heme/steroid binding domain"/>
    <property type="match status" value="1"/>
</dbReference>
<keyword evidence="9 18" id="KW-0256">Endoplasmic reticulum</keyword>
<dbReference type="InterPro" id="IPR036400">
    <property type="entry name" value="Cyt_B5-like_heme/steroid_sf"/>
</dbReference>
<dbReference type="PROSITE" id="PS50255">
    <property type="entry name" value="CYTOCHROME_B5_2"/>
    <property type="match status" value="1"/>
</dbReference>
<feature type="transmembrane region" description="Helical" evidence="22">
    <location>
        <begin position="295"/>
        <end position="315"/>
    </location>
</feature>
<feature type="binding site" evidence="19">
    <location>
        <position position="312"/>
    </location>
    <ligand>
        <name>Zn(2+)</name>
        <dbReference type="ChEBI" id="CHEBI:29105"/>
        <label>1</label>
    </ligand>
</feature>
<evidence type="ECO:0000256" key="20">
    <source>
        <dbReference type="PIRSR" id="PIRSR005149-50"/>
    </source>
</evidence>
<feature type="region of interest" description="Disordered" evidence="21">
    <location>
        <begin position="365"/>
        <end position="389"/>
    </location>
</feature>
<reference evidence="24" key="1">
    <citation type="submission" date="2014-11" db="EMBL/GenBank/DDBJ databases">
        <authorList>
            <person name="Otto D Thomas"/>
            <person name="Naeem Raeece"/>
        </authorList>
    </citation>
    <scope>NUCLEOTIDE SEQUENCE</scope>
</reference>
<feature type="binding site" evidence="19">
    <location>
        <position position="235"/>
    </location>
    <ligand>
        <name>Zn(2+)</name>
        <dbReference type="ChEBI" id="CHEBI:29105"/>
        <label>1</label>
    </ligand>
</feature>
<dbReference type="InterPro" id="IPR018506">
    <property type="entry name" value="Cyt_B5_heme-BS"/>
</dbReference>
<keyword evidence="5 18" id="KW-0444">Lipid biosynthesis</keyword>
<gene>
    <name evidence="24" type="ORF">Cvel_1883</name>
</gene>
<evidence type="ECO:0000256" key="1">
    <source>
        <dbReference type="ARBA" id="ARBA00004477"/>
    </source>
</evidence>
<proteinExistence type="inferred from homology"/>
<dbReference type="SMART" id="SM01117">
    <property type="entry name" value="Cyt-b5"/>
    <property type="match status" value="1"/>
</dbReference>
<keyword evidence="7 22" id="KW-0812">Transmembrane</keyword>